<keyword evidence="8 9" id="KW-0472">Membrane</keyword>
<evidence type="ECO:0000256" key="10">
    <source>
        <dbReference type="RuleBase" id="RU363054"/>
    </source>
</evidence>
<keyword evidence="5 10" id="KW-0592">Phosphate transport</keyword>
<dbReference type="GO" id="GO:0005315">
    <property type="term" value="F:phosphate transmembrane transporter activity"/>
    <property type="evidence" value="ECO:0007669"/>
    <property type="project" value="InterPro"/>
</dbReference>
<dbReference type="InterPro" id="IPR051124">
    <property type="entry name" value="Phosphate_Transport_Permease"/>
</dbReference>
<evidence type="ECO:0000256" key="8">
    <source>
        <dbReference type="ARBA" id="ARBA00023136"/>
    </source>
</evidence>
<evidence type="ECO:0000256" key="9">
    <source>
        <dbReference type="RuleBase" id="RU363032"/>
    </source>
</evidence>
<dbReference type="GO" id="GO:0006817">
    <property type="term" value="P:phosphate ion transport"/>
    <property type="evidence" value="ECO:0007669"/>
    <property type="project" value="UniProtKB-KW"/>
</dbReference>
<comment type="subcellular location">
    <subcellularLocation>
        <location evidence="1 9">Cell membrane</location>
        <topology evidence="1 9">Multi-pass membrane protein</topology>
    </subcellularLocation>
</comment>
<dbReference type="PROSITE" id="PS50928">
    <property type="entry name" value="ABC_TM1"/>
    <property type="match status" value="1"/>
</dbReference>
<dbReference type="AlphaFoldDB" id="A0A4R5Y6F2"/>
<feature type="transmembrane region" description="Helical" evidence="9">
    <location>
        <begin position="27"/>
        <end position="51"/>
    </location>
</feature>
<dbReference type="GeneID" id="64348649"/>
<evidence type="ECO:0000256" key="3">
    <source>
        <dbReference type="ARBA" id="ARBA00022448"/>
    </source>
</evidence>
<evidence type="ECO:0000256" key="6">
    <source>
        <dbReference type="ARBA" id="ARBA00022692"/>
    </source>
</evidence>
<gene>
    <name evidence="12" type="primary">pstC</name>
    <name evidence="12" type="ORF">E2R59_14580</name>
</gene>
<dbReference type="CDD" id="cd06261">
    <property type="entry name" value="TM_PBP2"/>
    <property type="match status" value="1"/>
</dbReference>
<dbReference type="NCBIfam" id="TIGR02138">
    <property type="entry name" value="phosphate_pstC"/>
    <property type="match status" value="1"/>
</dbReference>
<evidence type="ECO:0000313" key="13">
    <source>
        <dbReference type="Proteomes" id="UP000295163"/>
    </source>
</evidence>
<organism evidence="12 13">
    <name type="scientific">Kocuria rosea</name>
    <name type="common">Deinococcus erythromyxa</name>
    <name type="synonym">Micrococcus rubens</name>
    <dbReference type="NCBI Taxonomy" id="1275"/>
    <lineage>
        <taxon>Bacteria</taxon>
        <taxon>Bacillati</taxon>
        <taxon>Actinomycetota</taxon>
        <taxon>Actinomycetes</taxon>
        <taxon>Micrococcales</taxon>
        <taxon>Micrococcaceae</taxon>
        <taxon>Kocuria</taxon>
    </lineage>
</organism>
<keyword evidence="3 9" id="KW-0813">Transport</keyword>
<feature type="domain" description="ABC transmembrane type-1" evidence="11">
    <location>
        <begin position="79"/>
        <end position="304"/>
    </location>
</feature>
<feature type="transmembrane region" description="Helical" evidence="9">
    <location>
        <begin position="286"/>
        <end position="308"/>
    </location>
</feature>
<evidence type="ECO:0000256" key="7">
    <source>
        <dbReference type="ARBA" id="ARBA00022989"/>
    </source>
</evidence>
<feature type="transmembrane region" description="Helical" evidence="9">
    <location>
        <begin position="71"/>
        <end position="104"/>
    </location>
</feature>
<keyword evidence="6 9" id="KW-0812">Transmembrane</keyword>
<dbReference type="InterPro" id="IPR035906">
    <property type="entry name" value="MetI-like_sf"/>
</dbReference>
<reference evidence="12 13" key="1">
    <citation type="submission" date="2019-03" db="EMBL/GenBank/DDBJ databases">
        <title>Genome Sequencing and Assembly of Various Microbes Isolated from Partially Reclaimed Soil and Acid Mine Drainage (AMD) Site.</title>
        <authorList>
            <person name="Steinbock B."/>
            <person name="Bechtold R."/>
            <person name="Sevigny J.L."/>
            <person name="Thomas D."/>
            <person name="Cuthill L.R."/>
            <person name="Aveiro Johannsen E.J."/>
            <person name="Thomas K."/>
            <person name="Ghosh A."/>
        </authorList>
    </citation>
    <scope>NUCLEOTIDE SEQUENCE [LARGE SCALE GENOMIC DNA]</scope>
    <source>
        <strain evidence="12 13">S-A3</strain>
    </source>
</reference>
<evidence type="ECO:0000256" key="4">
    <source>
        <dbReference type="ARBA" id="ARBA00022475"/>
    </source>
</evidence>
<keyword evidence="4 10" id="KW-1003">Cell membrane</keyword>
<evidence type="ECO:0000259" key="11">
    <source>
        <dbReference type="PROSITE" id="PS50928"/>
    </source>
</evidence>
<dbReference type="EMBL" id="SMZT01000007">
    <property type="protein sequence ID" value="TDL40209.1"/>
    <property type="molecule type" value="Genomic_DNA"/>
</dbReference>
<name>A0A4R5Y6F2_KOCRO</name>
<dbReference type="RefSeq" id="WP_133411167.1">
    <property type="nucleotide sequence ID" value="NZ_SMZT01000007.1"/>
</dbReference>
<comment type="similarity">
    <text evidence="2 10">Belongs to the binding-protein-dependent transport system permease family. CysTW subfamily.</text>
</comment>
<dbReference type="InterPro" id="IPR000515">
    <property type="entry name" value="MetI-like"/>
</dbReference>
<feature type="transmembrane region" description="Helical" evidence="9">
    <location>
        <begin position="172"/>
        <end position="190"/>
    </location>
</feature>
<dbReference type="Gene3D" id="1.10.3720.10">
    <property type="entry name" value="MetI-like"/>
    <property type="match status" value="1"/>
</dbReference>
<dbReference type="Pfam" id="PF00528">
    <property type="entry name" value="BPD_transp_1"/>
    <property type="match status" value="1"/>
</dbReference>
<evidence type="ECO:0000256" key="2">
    <source>
        <dbReference type="ARBA" id="ARBA00007069"/>
    </source>
</evidence>
<evidence type="ECO:0000256" key="1">
    <source>
        <dbReference type="ARBA" id="ARBA00004651"/>
    </source>
</evidence>
<comment type="caution">
    <text evidence="10">Lacks conserved residue(s) required for the propagation of feature annotation.</text>
</comment>
<evidence type="ECO:0000256" key="5">
    <source>
        <dbReference type="ARBA" id="ARBA00022592"/>
    </source>
</evidence>
<sequence>MSTTVTTQEPTALAEDPAADGRAGDSIFAGFSLGAGILILASLAAVALFLFLEALPTFQASAEEITGGAGFWSYIWPLVIGTVIAAVIAIVIATPIGVLVALYISHYAPARIAKPVGYIIDLLAAIPSVIYGAWGTTVLAASLVPFYAWLTTNLGFIPMFSGPASQTGKTMLTVGIVLAIMILPIITAMSREIFIQTPKLHEEAALALGATRWEMIRMTVLPFARPGIISSVMLALGRALGETMAVALVLSGGPLTASLVQSGNQTIAAEIALNFPEAYGLRLSELIAAGLILFLITLIVNMIARAIIARYKEFSGAN</sequence>
<keyword evidence="7 9" id="KW-1133">Transmembrane helix</keyword>
<comment type="caution">
    <text evidence="12">The sequence shown here is derived from an EMBL/GenBank/DDBJ whole genome shotgun (WGS) entry which is preliminary data.</text>
</comment>
<dbReference type="GO" id="GO:0005886">
    <property type="term" value="C:plasma membrane"/>
    <property type="evidence" value="ECO:0007669"/>
    <property type="project" value="UniProtKB-SubCell"/>
</dbReference>
<dbReference type="SUPFAM" id="SSF161098">
    <property type="entry name" value="MetI-like"/>
    <property type="match status" value="1"/>
</dbReference>
<dbReference type="InterPro" id="IPR011864">
    <property type="entry name" value="Phosphate_PstC"/>
</dbReference>
<proteinExistence type="inferred from homology"/>
<dbReference type="PANTHER" id="PTHR30425">
    <property type="entry name" value="PHOSPHATE TRANSPORT SYSTEM PERMEASE PROTEIN PST"/>
    <property type="match status" value="1"/>
</dbReference>
<protein>
    <recommendedName>
        <fullName evidence="10">Phosphate transport system permease protein</fullName>
    </recommendedName>
</protein>
<comment type="function">
    <text evidence="10">Part of the binding-protein-dependent transport system for phosphate; probably responsible for the translocation of the substrate across the membrane.</text>
</comment>
<dbReference type="Proteomes" id="UP000295163">
    <property type="component" value="Unassembled WGS sequence"/>
</dbReference>
<accession>A0A4R5Y6F2</accession>
<evidence type="ECO:0000313" key="12">
    <source>
        <dbReference type="EMBL" id="TDL40209.1"/>
    </source>
</evidence>
<dbReference type="PANTHER" id="PTHR30425:SF1">
    <property type="entry name" value="PHOSPHATE TRANSPORT SYSTEM PERMEASE PROTEIN PSTC"/>
    <property type="match status" value="1"/>
</dbReference>